<protein>
    <submittedName>
        <fullName evidence="1">Uncharacterized protein</fullName>
    </submittedName>
</protein>
<reference evidence="1 2" key="1">
    <citation type="submission" date="2024-07" db="EMBL/GenBank/DDBJ databases">
        <title>Section-level genome sequencing and comparative genomics of Aspergillus sections Usti and Cavernicolus.</title>
        <authorList>
            <consortium name="Lawrence Berkeley National Laboratory"/>
            <person name="Nybo J.L."/>
            <person name="Vesth T.C."/>
            <person name="Theobald S."/>
            <person name="Frisvad J.C."/>
            <person name="Larsen T.O."/>
            <person name="Kjaerboelling I."/>
            <person name="Rothschild-Mancinelli K."/>
            <person name="Lyhne E.K."/>
            <person name="Kogle M.E."/>
            <person name="Barry K."/>
            <person name="Clum A."/>
            <person name="Na H."/>
            <person name="Ledsgaard L."/>
            <person name="Lin J."/>
            <person name="Lipzen A."/>
            <person name="Kuo A."/>
            <person name="Riley R."/>
            <person name="Mondo S."/>
            <person name="LaButti K."/>
            <person name="Haridas S."/>
            <person name="Pangalinan J."/>
            <person name="Salamov A.A."/>
            <person name="Simmons B.A."/>
            <person name="Magnuson J.K."/>
            <person name="Chen J."/>
            <person name="Drula E."/>
            <person name="Henrissat B."/>
            <person name="Wiebenga A."/>
            <person name="Lubbers R.J."/>
            <person name="Gomes A.C."/>
            <person name="Macurrencykelacurrency M.R."/>
            <person name="Stajich J."/>
            <person name="Grigoriev I.V."/>
            <person name="Mortensen U.H."/>
            <person name="De vries R.P."/>
            <person name="Baker S.E."/>
            <person name="Andersen M.R."/>
        </authorList>
    </citation>
    <scope>NUCLEOTIDE SEQUENCE [LARGE SCALE GENOMIC DNA]</scope>
    <source>
        <strain evidence="1 2">CBS 756.74</strain>
    </source>
</reference>
<organism evidence="1 2">
    <name type="scientific">Aspergillus pseudodeflectus</name>
    <dbReference type="NCBI Taxonomy" id="176178"/>
    <lineage>
        <taxon>Eukaryota</taxon>
        <taxon>Fungi</taxon>
        <taxon>Dikarya</taxon>
        <taxon>Ascomycota</taxon>
        <taxon>Pezizomycotina</taxon>
        <taxon>Eurotiomycetes</taxon>
        <taxon>Eurotiomycetidae</taxon>
        <taxon>Eurotiales</taxon>
        <taxon>Aspergillaceae</taxon>
        <taxon>Aspergillus</taxon>
        <taxon>Aspergillus subgen. Nidulantes</taxon>
    </lineage>
</organism>
<accession>A0ABR4L4L2</accession>
<sequence length="574" mass="65152">MLFLGRNRNDTLRPFFLQSFKVYIGVSQPATCRLSADFAKWTGFDHLPMSSGNYLSILALGWSYILAARLIELRQRTADDRVFYTGNWALPATLDDSRSCFSVNLNGCDPAEAQWWAALLAPEHGWHAILKRDGKSYYPPWECHLGDPGLFKLKHDAPLHISKDIHPPLSNEAQIFLYKLARQYNCFDQLLAAFTAALTFPRHARTGFYITLPPPVQSSDNSPPDLEPIYEGKLPSFDEIPHFLCLSSTSSFVISCLGSCLWDEKIPSNLMNEWLNPLLEESIPCISQEEKLNNILYSFAQRRPKAASLCLGAAISGLLCHVARICRSHILPISLEANAWTTSPQSFMDPENYRKVPIYTHNSRSMIPREDELRLLYLTDVESWTYGSPPLSPYLPFGLVRLDQCALEVRLHANCGHKLSYLYWNWTTKAGQAKRDDGLVSSEIVEIGSQPADTELMIITHLAESIQKVTSILLRLPPIIYLGLRDSIKRHTSNDCNLNENLSLEATRKIFCWTLFAEGTKEEDREVWKHEWLESLREGMRIVSSSASSDGSSLFQKQDLIVNWRKNIESVVHS</sequence>
<name>A0ABR4L4L2_9EURO</name>
<dbReference type="Proteomes" id="UP001610444">
    <property type="component" value="Unassembled WGS sequence"/>
</dbReference>
<proteinExistence type="predicted"/>
<keyword evidence="2" id="KW-1185">Reference proteome</keyword>
<evidence type="ECO:0000313" key="1">
    <source>
        <dbReference type="EMBL" id="KAL2859494.1"/>
    </source>
</evidence>
<dbReference type="RefSeq" id="XP_070904428.1">
    <property type="nucleotide sequence ID" value="XM_071048182.1"/>
</dbReference>
<gene>
    <name evidence="1" type="ORF">BJX68DRAFT_276784</name>
</gene>
<dbReference type="EMBL" id="JBFXLR010000003">
    <property type="protein sequence ID" value="KAL2859494.1"/>
    <property type="molecule type" value="Genomic_DNA"/>
</dbReference>
<evidence type="ECO:0000313" key="2">
    <source>
        <dbReference type="Proteomes" id="UP001610444"/>
    </source>
</evidence>
<dbReference type="GeneID" id="98163346"/>
<comment type="caution">
    <text evidence="1">The sequence shown here is derived from an EMBL/GenBank/DDBJ whole genome shotgun (WGS) entry which is preliminary data.</text>
</comment>